<keyword evidence="3 5" id="KW-0012">Acyltransferase</keyword>
<evidence type="ECO:0000256" key="3">
    <source>
        <dbReference type="ARBA" id="ARBA00023315"/>
    </source>
</evidence>
<feature type="active site" description="Proton acceptor" evidence="4">
    <location>
        <position position="380"/>
    </location>
</feature>
<evidence type="ECO:0000256" key="5">
    <source>
        <dbReference type="RuleBase" id="RU003557"/>
    </source>
</evidence>
<dbReference type="EMBL" id="DSXI01000587">
    <property type="protein sequence ID" value="HGS06019.1"/>
    <property type="molecule type" value="Genomic_DNA"/>
</dbReference>
<feature type="domain" description="Thiolase C-terminal" evidence="7">
    <location>
        <begin position="271"/>
        <end position="393"/>
    </location>
</feature>
<feature type="domain" description="Thiolase N-terminal" evidence="6">
    <location>
        <begin position="4"/>
        <end position="262"/>
    </location>
</feature>
<dbReference type="InterPro" id="IPR002155">
    <property type="entry name" value="Thiolase"/>
</dbReference>
<organism evidence="8">
    <name type="scientific">Desulfobacca acetoxidans</name>
    <dbReference type="NCBI Taxonomy" id="60893"/>
    <lineage>
        <taxon>Bacteria</taxon>
        <taxon>Pseudomonadati</taxon>
        <taxon>Thermodesulfobacteriota</taxon>
        <taxon>Desulfobaccia</taxon>
        <taxon>Desulfobaccales</taxon>
        <taxon>Desulfobaccaceae</taxon>
        <taxon>Desulfobacca</taxon>
    </lineage>
</organism>
<dbReference type="PIRSF" id="PIRSF000429">
    <property type="entry name" value="Ac-CoA_Ac_transf"/>
    <property type="match status" value="1"/>
</dbReference>
<dbReference type="InterPro" id="IPR016039">
    <property type="entry name" value="Thiolase-like"/>
</dbReference>
<dbReference type="AlphaFoldDB" id="A0A7V4G9U2"/>
<reference evidence="8" key="1">
    <citation type="journal article" date="2020" name="mSystems">
        <title>Genome- and Community-Level Interaction Insights into Carbon Utilization and Element Cycling Functions of Hydrothermarchaeota in Hydrothermal Sediment.</title>
        <authorList>
            <person name="Zhou Z."/>
            <person name="Liu Y."/>
            <person name="Xu W."/>
            <person name="Pan J."/>
            <person name="Luo Z.H."/>
            <person name="Li M."/>
        </authorList>
    </citation>
    <scope>NUCLEOTIDE SEQUENCE [LARGE SCALE GENOMIC DNA]</scope>
    <source>
        <strain evidence="8">SpSt-548</strain>
    </source>
</reference>
<dbReference type="PROSITE" id="PS00737">
    <property type="entry name" value="THIOLASE_2"/>
    <property type="match status" value="1"/>
</dbReference>
<name>A0A7V4G9U2_9BACT</name>
<sequence length="397" mass="42236">MERVVIASAARTPIGAFGGTLKDTTAVELGGVVIKEVLRRAKIRPDYVDLVVMGNVLQAGEGQNPSRQAALLADISQYTPAITINTVCGSGMEAVITATQKIQVGAAEIVVAGGMESMSAAPLILPKARWGTRMGHVQVLDTVIHDGLWCSFGDTHMGITAENIAERFKLSREEQDAFAALSQQKAEAAIKSGRFKDEIVPVEIPQRKGDPIIFDTDEFPRFGTTVEKLSKLKPAFAKNGTITAGNSSGINDGAAALLLMTAEKALKMGIRPLAKIDAYSCEGCEPELMGTGPIYAVRRAIERVSEELGKKIDLVELNEAFAAQALACLKELHLPPDIVNVNGGAIALGHPIGCSGARILVTLVYEMQKRNAEVGLASLCVGGGMGYAMIVERGWYF</sequence>
<evidence type="ECO:0000313" key="8">
    <source>
        <dbReference type="EMBL" id="HGS06019.1"/>
    </source>
</evidence>
<evidence type="ECO:0000256" key="4">
    <source>
        <dbReference type="PIRSR" id="PIRSR000429-1"/>
    </source>
</evidence>
<dbReference type="NCBIfam" id="TIGR01930">
    <property type="entry name" value="AcCoA-C-Actrans"/>
    <property type="match status" value="1"/>
</dbReference>
<dbReference type="Gene3D" id="3.40.47.10">
    <property type="match status" value="2"/>
</dbReference>
<dbReference type="Pfam" id="PF00108">
    <property type="entry name" value="Thiolase_N"/>
    <property type="match status" value="1"/>
</dbReference>
<dbReference type="InterPro" id="IPR020610">
    <property type="entry name" value="Thiolase_AS"/>
</dbReference>
<evidence type="ECO:0000256" key="2">
    <source>
        <dbReference type="ARBA" id="ARBA00022679"/>
    </source>
</evidence>
<protein>
    <submittedName>
        <fullName evidence="8">Acetyl-CoA C-acetyltransferase</fullName>
    </submittedName>
</protein>
<dbReference type="InterPro" id="IPR020613">
    <property type="entry name" value="Thiolase_CS"/>
</dbReference>
<proteinExistence type="inferred from homology"/>
<dbReference type="PROSITE" id="PS00099">
    <property type="entry name" value="THIOLASE_3"/>
    <property type="match status" value="1"/>
</dbReference>
<dbReference type="GO" id="GO:0003988">
    <property type="term" value="F:acetyl-CoA C-acyltransferase activity"/>
    <property type="evidence" value="ECO:0007669"/>
    <property type="project" value="UniProtKB-ARBA"/>
</dbReference>
<dbReference type="InterPro" id="IPR020616">
    <property type="entry name" value="Thiolase_N"/>
</dbReference>
<evidence type="ECO:0000256" key="1">
    <source>
        <dbReference type="ARBA" id="ARBA00010982"/>
    </source>
</evidence>
<gene>
    <name evidence="8" type="ORF">ENT08_09880</name>
</gene>
<accession>A0A7V4G9U2</accession>
<dbReference type="FunFam" id="3.40.47.10:FF:000010">
    <property type="entry name" value="Acetyl-CoA acetyltransferase (Thiolase)"/>
    <property type="match status" value="1"/>
</dbReference>
<dbReference type="CDD" id="cd00751">
    <property type="entry name" value="thiolase"/>
    <property type="match status" value="1"/>
</dbReference>
<dbReference type="InterPro" id="IPR020617">
    <property type="entry name" value="Thiolase_C"/>
</dbReference>
<evidence type="ECO:0000259" key="7">
    <source>
        <dbReference type="Pfam" id="PF02803"/>
    </source>
</evidence>
<comment type="caution">
    <text evidence="8">The sequence shown here is derived from an EMBL/GenBank/DDBJ whole genome shotgun (WGS) entry which is preliminary data.</text>
</comment>
<dbReference type="PANTHER" id="PTHR18919">
    <property type="entry name" value="ACETYL-COA C-ACYLTRANSFERASE"/>
    <property type="match status" value="1"/>
</dbReference>
<evidence type="ECO:0000259" key="6">
    <source>
        <dbReference type="Pfam" id="PF00108"/>
    </source>
</evidence>
<comment type="similarity">
    <text evidence="1 5">Belongs to the thiolase-like superfamily. Thiolase family.</text>
</comment>
<dbReference type="Pfam" id="PF02803">
    <property type="entry name" value="Thiolase_C"/>
    <property type="match status" value="1"/>
</dbReference>
<keyword evidence="2 5" id="KW-0808">Transferase</keyword>
<feature type="active site" description="Proton acceptor" evidence="4">
    <location>
        <position position="350"/>
    </location>
</feature>
<dbReference type="PANTHER" id="PTHR18919:SF107">
    <property type="entry name" value="ACETYL-COA ACETYLTRANSFERASE, CYTOSOLIC"/>
    <property type="match status" value="1"/>
</dbReference>
<dbReference type="SUPFAM" id="SSF53901">
    <property type="entry name" value="Thiolase-like"/>
    <property type="match status" value="2"/>
</dbReference>
<feature type="active site" description="Acyl-thioester intermediate" evidence="4">
    <location>
        <position position="88"/>
    </location>
</feature>